<dbReference type="Gene3D" id="3.60.21.10">
    <property type="match status" value="1"/>
</dbReference>
<evidence type="ECO:0000256" key="4">
    <source>
        <dbReference type="ARBA" id="ARBA00022722"/>
    </source>
</evidence>
<dbReference type="InterPro" id="IPR004593">
    <property type="entry name" value="SbcD"/>
</dbReference>
<dbReference type="Proteomes" id="UP000051217">
    <property type="component" value="Unassembled WGS sequence"/>
</dbReference>
<keyword evidence="4 7" id="KW-0540">Nuclease</keyword>
<gene>
    <name evidence="7" type="primary">sbcD</name>
    <name evidence="10" type="ORF">FC65_GL002287</name>
</gene>
<keyword evidence="6 7" id="KW-0269">Exonuclease</keyword>
<dbReference type="CDD" id="cd00840">
    <property type="entry name" value="MPP_Mre11_N"/>
    <property type="match status" value="1"/>
</dbReference>
<evidence type="ECO:0000256" key="6">
    <source>
        <dbReference type="ARBA" id="ARBA00022839"/>
    </source>
</evidence>
<feature type="domain" description="Calcineurin-like phosphoesterase" evidence="8">
    <location>
        <begin position="18"/>
        <end position="230"/>
    </location>
</feature>
<comment type="similarity">
    <text evidence="1 7">Belongs to the SbcD family.</text>
</comment>
<dbReference type="NCBIfam" id="TIGR00619">
    <property type="entry name" value="sbcd"/>
    <property type="match status" value="1"/>
</dbReference>
<keyword evidence="5 7" id="KW-0378">Hydrolase</keyword>
<keyword evidence="7" id="KW-0235">DNA replication</keyword>
<dbReference type="InterPro" id="IPR004843">
    <property type="entry name" value="Calcineurin-like_PHP"/>
</dbReference>
<comment type="function">
    <text evidence="7">SbcCD cleaves DNA hairpin structures. These structures can inhibit DNA replication and are intermediates in certain DNA recombination reactions. The complex acts as a 3'-&gt;5' double strand exonuclease that can open hairpins. It also has a 5' single-strand endonuclease activity.</text>
</comment>
<comment type="subunit">
    <text evidence="2 7">Heterodimer of SbcC and SbcD.</text>
</comment>
<evidence type="ECO:0000313" key="11">
    <source>
        <dbReference type="Proteomes" id="UP000051217"/>
    </source>
</evidence>
<protein>
    <recommendedName>
        <fullName evidence="3 7">Nuclease SbcCD subunit D</fullName>
    </recommendedName>
</protein>
<dbReference type="Pfam" id="PF00149">
    <property type="entry name" value="Metallophos"/>
    <property type="match status" value="1"/>
</dbReference>
<dbReference type="PANTHER" id="PTHR30337:SF0">
    <property type="entry name" value="NUCLEASE SBCCD SUBUNIT D"/>
    <property type="match status" value="1"/>
</dbReference>
<dbReference type="SUPFAM" id="SSF56300">
    <property type="entry name" value="Metallo-dependent phosphatases"/>
    <property type="match status" value="1"/>
</dbReference>
<dbReference type="InterPro" id="IPR029052">
    <property type="entry name" value="Metallo-depent_PP-like"/>
</dbReference>
<keyword evidence="11" id="KW-1185">Reference proteome</keyword>
<evidence type="ECO:0000256" key="7">
    <source>
        <dbReference type="RuleBase" id="RU363069"/>
    </source>
</evidence>
<evidence type="ECO:0000256" key="1">
    <source>
        <dbReference type="ARBA" id="ARBA00010555"/>
    </source>
</evidence>
<evidence type="ECO:0000256" key="3">
    <source>
        <dbReference type="ARBA" id="ARBA00013365"/>
    </source>
</evidence>
<evidence type="ECO:0000259" key="9">
    <source>
        <dbReference type="Pfam" id="PF12320"/>
    </source>
</evidence>
<dbReference type="PANTHER" id="PTHR30337">
    <property type="entry name" value="COMPONENT OF ATP-DEPENDENT DSDNA EXONUCLEASE"/>
    <property type="match status" value="1"/>
</dbReference>
<evidence type="ECO:0000256" key="2">
    <source>
        <dbReference type="ARBA" id="ARBA00011322"/>
    </source>
</evidence>
<evidence type="ECO:0000256" key="5">
    <source>
        <dbReference type="ARBA" id="ARBA00022801"/>
    </source>
</evidence>
<feature type="domain" description="Nuclease SbcCD subunit D C-terminal" evidence="9">
    <location>
        <begin position="277"/>
        <end position="367"/>
    </location>
</feature>
<keyword evidence="7" id="KW-0255">Endonuclease</keyword>
<sequence length="395" mass="45042">MIKLNELTFEKRTGGNEMRFLHTADWHIGKKLHGFDLLAEQKDAFCQIKQIAAAQNVDAIVIAGDLYDRAVASEDSVAVLNKMLKELNLEEKYPLLAISGNHDSAIRLETGSEWYTATEFYLKTKFSDAFEPVTLNDTQFFMLPYFQPQMARNYFQDESLKNLPEIMEKVAAAMVQEFDPTKKHVLIAHFFAAGSSHTDSETMLEVGGLNPVPVDLLEEFDYVALGHLHDKNALKHPFIHYAGSPVKFSISEAETQKGVWIVDTDPYQAKWIPLKPLNDIHVLENSFAELTDPKLYRAIPADDYVAVRLTDRAVIDDIMNKLRHYYPRIISLSRVNGRESLIADENNGGQVNLDPLELFESFFEKMTDEKPTQLQEQIVQESFEELQKGDTYETN</sequence>
<comment type="caution">
    <text evidence="10">The sequence shown here is derived from an EMBL/GenBank/DDBJ whole genome shotgun (WGS) entry which is preliminary data.</text>
</comment>
<dbReference type="InterPro" id="IPR050535">
    <property type="entry name" value="DNA_Repair-Maintenance_Comp"/>
</dbReference>
<dbReference type="Pfam" id="PF12320">
    <property type="entry name" value="SbcD_C"/>
    <property type="match status" value="1"/>
</dbReference>
<proteinExistence type="inferred from homology"/>
<keyword evidence="7" id="KW-0233">DNA recombination</keyword>
<dbReference type="EMBL" id="AZFI01000097">
    <property type="protein sequence ID" value="KRM26298.1"/>
    <property type="molecule type" value="Genomic_DNA"/>
</dbReference>
<evidence type="ECO:0000313" key="10">
    <source>
        <dbReference type="EMBL" id="KRM26298.1"/>
    </source>
</evidence>
<reference evidence="10 11" key="1">
    <citation type="journal article" date="2015" name="Genome Announc.">
        <title>Expanding the biotechnology potential of lactobacilli through comparative genomics of 213 strains and associated genera.</title>
        <authorList>
            <person name="Sun Z."/>
            <person name="Harris H.M."/>
            <person name="McCann A."/>
            <person name="Guo C."/>
            <person name="Argimon S."/>
            <person name="Zhang W."/>
            <person name="Yang X."/>
            <person name="Jeffery I.B."/>
            <person name="Cooney J.C."/>
            <person name="Kagawa T.F."/>
            <person name="Liu W."/>
            <person name="Song Y."/>
            <person name="Salvetti E."/>
            <person name="Wrobel A."/>
            <person name="Rasinkangas P."/>
            <person name="Parkhill J."/>
            <person name="Rea M.C."/>
            <person name="O'Sullivan O."/>
            <person name="Ritari J."/>
            <person name="Douillard F.P."/>
            <person name="Paul Ross R."/>
            <person name="Yang R."/>
            <person name="Briner A.E."/>
            <person name="Felis G.E."/>
            <person name="de Vos W.M."/>
            <person name="Barrangou R."/>
            <person name="Klaenhammer T.R."/>
            <person name="Caufield P.W."/>
            <person name="Cui Y."/>
            <person name="Zhang H."/>
            <person name="O'Toole P.W."/>
        </authorList>
    </citation>
    <scope>NUCLEOTIDE SEQUENCE [LARGE SCALE GENOMIC DNA]</scope>
    <source>
        <strain evidence="10 11">DSM 15836</strain>
    </source>
</reference>
<name>A0ABR5PKN0_9LACO</name>
<dbReference type="GO" id="GO:0004527">
    <property type="term" value="F:exonuclease activity"/>
    <property type="evidence" value="ECO:0007669"/>
    <property type="project" value="UniProtKB-KW"/>
</dbReference>
<dbReference type="InterPro" id="IPR026843">
    <property type="entry name" value="SbcD_C"/>
</dbReference>
<dbReference type="InterPro" id="IPR041796">
    <property type="entry name" value="Mre11_N"/>
</dbReference>
<evidence type="ECO:0000259" key="8">
    <source>
        <dbReference type="Pfam" id="PF00149"/>
    </source>
</evidence>
<accession>A0ABR5PKN0</accession>
<organism evidence="10 11">
    <name type="scientific">Ligilactobacillus acidipiscis DSM 15836</name>
    <dbReference type="NCBI Taxonomy" id="1423716"/>
    <lineage>
        <taxon>Bacteria</taxon>
        <taxon>Bacillati</taxon>
        <taxon>Bacillota</taxon>
        <taxon>Bacilli</taxon>
        <taxon>Lactobacillales</taxon>
        <taxon>Lactobacillaceae</taxon>
        <taxon>Ligilactobacillus</taxon>
    </lineage>
</organism>